<dbReference type="Proteomes" id="UP001479290">
    <property type="component" value="Unassembled WGS sequence"/>
</dbReference>
<name>A0AAW2AYU4_CULAL</name>
<feature type="non-terminal residue" evidence="1">
    <location>
        <position position="1"/>
    </location>
</feature>
<accession>A0AAW2AYU4</accession>
<proteinExistence type="predicted"/>
<comment type="caution">
    <text evidence="1">The sequence shown here is derived from an EMBL/GenBank/DDBJ whole genome shotgun (WGS) entry which is preliminary data.</text>
</comment>
<evidence type="ECO:0000313" key="1">
    <source>
        <dbReference type="EMBL" id="KAK9978909.1"/>
    </source>
</evidence>
<protein>
    <submittedName>
        <fullName evidence="1">Uncharacterized protein</fullName>
    </submittedName>
</protein>
<organism evidence="1 2">
    <name type="scientific">Culter alburnus</name>
    <name type="common">Topmouth culter</name>
    <dbReference type="NCBI Taxonomy" id="194366"/>
    <lineage>
        <taxon>Eukaryota</taxon>
        <taxon>Metazoa</taxon>
        <taxon>Chordata</taxon>
        <taxon>Craniata</taxon>
        <taxon>Vertebrata</taxon>
        <taxon>Euteleostomi</taxon>
        <taxon>Actinopterygii</taxon>
        <taxon>Neopterygii</taxon>
        <taxon>Teleostei</taxon>
        <taxon>Ostariophysi</taxon>
        <taxon>Cypriniformes</taxon>
        <taxon>Xenocyprididae</taxon>
        <taxon>Xenocypridinae</taxon>
        <taxon>Culter</taxon>
    </lineage>
</organism>
<keyword evidence="2" id="KW-1185">Reference proteome</keyword>
<dbReference type="EMBL" id="JAWDJR010000003">
    <property type="protein sequence ID" value="KAK9978909.1"/>
    <property type="molecule type" value="Genomic_DNA"/>
</dbReference>
<evidence type="ECO:0000313" key="2">
    <source>
        <dbReference type="Proteomes" id="UP001479290"/>
    </source>
</evidence>
<dbReference type="AlphaFoldDB" id="A0AAW2AYU4"/>
<reference evidence="1 2" key="1">
    <citation type="submission" date="2024-05" db="EMBL/GenBank/DDBJ databases">
        <title>A high-quality chromosomal-level genome assembly of Topmouth culter (Culter alburnus).</title>
        <authorList>
            <person name="Zhao H."/>
        </authorList>
    </citation>
    <scope>NUCLEOTIDE SEQUENCE [LARGE SCALE GENOMIC DNA]</scope>
    <source>
        <strain evidence="1">CATC2023</strain>
        <tissue evidence="1">Muscle</tissue>
    </source>
</reference>
<sequence length="56" mass="5968">DSDGDHSFCHLDLGILLVEHEGAVLSSSLHLNPTSIKITNEGEVVMEGIKDLPNAV</sequence>
<gene>
    <name evidence="1" type="ORF">ABG768_020645</name>
</gene>